<evidence type="ECO:0000313" key="5">
    <source>
        <dbReference type="Proteomes" id="UP000265618"/>
    </source>
</evidence>
<comment type="caution">
    <text evidence="4">The sequence shown here is derived from an EMBL/GenBank/DDBJ whole genome shotgun (WGS) entry which is preliminary data.</text>
</comment>
<dbReference type="GO" id="GO:0005524">
    <property type="term" value="F:ATP binding"/>
    <property type="evidence" value="ECO:0007669"/>
    <property type="project" value="UniProtKB-KW"/>
</dbReference>
<keyword evidence="5" id="KW-1185">Reference proteome</keyword>
<dbReference type="Pfam" id="PF00069">
    <property type="entry name" value="Pkinase"/>
    <property type="match status" value="1"/>
</dbReference>
<dbReference type="EMBL" id="BDIP01004770">
    <property type="protein sequence ID" value="GIQ89182.1"/>
    <property type="molecule type" value="Genomic_DNA"/>
</dbReference>
<dbReference type="Gene3D" id="1.10.510.10">
    <property type="entry name" value="Transferase(Phosphotransferase) domain 1"/>
    <property type="match status" value="1"/>
</dbReference>
<evidence type="ECO:0000313" key="4">
    <source>
        <dbReference type="EMBL" id="GIQ89182.1"/>
    </source>
</evidence>
<evidence type="ECO:0000259" key="3">
    <source>
        <dbReference type="PROSITE" id="PS50011"/>
    </source>
</evidence>
<dbReference type="Proteomes" id="UP000265618">
    <property type="component" value="Unassembled WGS sequence"/>
</dbReference>
<dbReference type="SUPFAM" id="SSF56112">
    <property type="entry name" value="Protein kinase-like (PK-like)"/>
    <property type="match status" value="1"/>
</dbReference>
<dbReference type="GO" id="GO:0004672">
    <property type="term" value="F:protein kinase activity"/>
    <property type="evidence" value="ECO:0007669"/>
    <property type="project" value="InterPro"/>
</dbReference>
<dbReference type="InterPro" id="IPR011009">
    <property type="entry name" value="Kinase-like_dom_sf"/>
</dbReference>
<feature type="domain" description="Protein kinase" evidence="3">
    <location>
        <begin position="1"/>
        <end position="140"/>
    </location>
</feature>
<accession>A0A9K3D6S4</accession>
<dbReference type="AlphaFoldDB" id="A0A9K3D6S4"/>
<dbReference type="PROSITE" id="PS50011">
    <property type="entry name" value="PROTEIN_KINASE_DOM"/>
    <property type="match status" value="1"/>
</dbReference>
<keyword evidence="2" id="KW-0067">ATP-binding</keyword>
<reference evidence="4 5" key="1">
    <citation type="journal article" date="2018" name="PLoS ONE">
        <title>The draft genome of Kipferlia bialata reveals reductive genome evolution in fornicate parasites.</title>
        <authorList>
            <person name="Tanifuji G."/>
            <person name="Takabayashi S."/>
            <person name="Kume K."/>
            <person name="Takagi M."/>
            <person name="Nakayama T."/>
            <person name="Kamikawa R."/>
            <person name="Inagaki Y."/>
            <person name="Hashimoto T."/>
        </authorList>
    </citation>
    <scope>NUCLEOTIDE SEQUENCE [LARGE SCALE GENOMIC DNA]</scope>
    <source>
        <strain evidence="4">NY0173</strain>
    </source>
</reference>
<gene>
    <name evidence="4" type="ORF">KIPB_011589</name>
</gene>
<evidence type="ECO:0000256" key="2">
    <source>
        <dbReference type="ARBA" id="ARBA00022840"/>
    </source>
</evidence>
<name>A0A9K3D6S4_9EUKA</name>
<protein>
    <recommendedName>
        <fullName evidence="3">Protein kinase domain-containing protein</fullName>
    </recommendedName>
</protein>
<sequence length="186" mass="21742">YTSHEAHPGYTDYVATRWYRSPELLLNTTDYGVSVDIWAIGCILGELLDGQPMFPGESEIDQLYIVQKVQGPLTRKQMERFLRNPRFVGIKFPDVSRPETLERRYYGKASRHALSIMKAMLQMDPELRPTPAQCLQHPYFESIRKTHQIQRLTTSPRESRPTSSSYSMTTTQRDRYIKVYMYVIVL</sequence>
<evidence type="ECO:0000256" key="1">
    <source>
        <dbReference type="ARBA" id="ARBA00022741"/>
    </source>
</evidence>
<keyword evidence="1" id="KW-0547">Nucleotide-binding</keyword>
<dbReference type="SMART" id="SM00220">
    <property type="entry name" value="S_TKc"/>
    <property type="match status" value="1"/>
</dbReference>
<dbReference type="OrthoDB" id="548217at2759"/>
<feature type="non-terminal residue" evidence="4">
    <location>
        <position position="1"/>
    </location>
</feature>
<proteinExistence type="predicted"/>
<dbReference type="InterPro" id="IPR050117">
    <property type="entry name" value="MAPK"/>
</dbReference>
<dbReference type="InterPro" id="IPR000719">
    <property type="entry name" value="Prot_kinase_dom"/>
</dbReference>
<organism evidence="4 5">
    <name type="scientific">Kipferlia bialata</name>
    <dbReference type="NCBI Taxonomy" id="797122"/>
    <lineage>
        <taxon>Eukaryota</taxon>
        <taxon>Metamonada</taxon>
        <taxon>Carpediemonas-like organisms</taxon>
        <taxon>Kipferlia</taxon>
    </lineage>
</organism>
<dbReference type="PANTHER" id="PTHR24055">
    <property type="entry name" value="MITOGEN-ACTIVATED PROTEIN KINASE"/>
    <property type="match status" value="1"/>
</dbReference>